<evidence type="ECO:0000313" key="2">
    <source>
        <dbReference type="Proteomes" id="UP000178873"/>
    </source>
</evidence>
<protein>
    <submittedName>
        <fullName evidence="1">Uncharacterized protein</fullName>
    </submittedName>
</protein>
<comment type="caution">
    <text evidence="1">The sequence shown here is derived from an EMBL/GenBank/DDBJ whole genome shotgun (WGS) entry which is preliminary data.</text>
</comment>
<name>A0A1G2M1S1_9BACT</name>
<dbReference type="STRING" id="1802301.A2664_03820"/>
<dbReference type="Proteomes" id="UP000178873">
    <property type="component" value="Unassembled WGS sequence"/>
</dbReference>
<dbReference type="EMBL" id="MHRF01000013">
    <property type="protein sequence ID" value="OHA17714.1"/>
    <property type="molecule type" value="Genomic_DNA"/>
</dbReference>
<dbReference type="AlphaFoldDB" id="A0A1G2M1S1"/>
<evidence type="ECO:0000313" key="1">
    <source>
        <dbReference type="EMBL" id="OHA17714.1"/>
    </source>
</evidence>
<sequence length="175" mass="20307">MHFASGHTRTVLLIGGVAIKFASLFQPRYWLHGLKRLRLFAQRREVGGRLRHYHPNPLAGGILYYFWGMRSNLLERDIWRDCQHLPLAPTYVSFWGLVNIQRRGTPIQTHELALCPFRDLAQEHPNWSDLHKPEHFCWIGDRICLIDCGGPELGEALRAYRKIPVATGRLRTQTT</sequence>
<gene>
    <name evidence="1" type="ORF">A2664_03820</name>
</gene>
<accession>A0A1G2M1S1</accession>
<proteinExistence type="predicted"/>
<reference evidence="1 2" key="1">
    <citation type="journal article" date="2016" name="Nat. Commun.">
        <title>Thousands of microbial genomes shed light on interconnected biogeochemical processes in an aquifer system.</title>
        <authorList>
            <person name="Anantharaman K."/>
            <person name="Brown C.T."/>
            <person name="Hug L.A."/>
            <person name="Sharon I."/>
            <person name="Castelle C.J."/>
            <person name="Probst A.J."/>
            <person name="Thomas B.C."/>
            <person name="Singh A."/>
            <person name="Wilkins M.J."/>
            <person name="Karaoz U."/>
            <person name="Brodie E.L."/>
            <person name="Williams K.H."/>
            <person name="Hubbard S.S."/>
            <person name="Banfield J.F."/>
        </authorList>
    </citation>
    <scope>NUCLEOTIDE SEQUENCE [LARGE SCALE GENOMIC DNA]</scope>
</reference>
<organism evidence="1 2">
    <name type="scientific">Candidatus Taylorbacteria bacterium RIFCSPHIGHO2_01_FULL_46_22b</name>
    <dbReference type="NCBI Taxonomy" id="1802301"/>
    <lineage>
        <taxon>Bacteria</taxon>
        <taxon>Candidatus Tayloriibacteriota</taxon>
    </lineage>
</organism>